<dbReference type="EMBL" id="HG994373">
    <property type="protein sequence ID" value="CAF1771869.1"/>
    <property type="molecule type" value="Genomic_DNA"/>
</dbReference>
<dbReference type="AlphaFoldDB" id="A0A816IYF3"/>
<gene>
    <name evidence="1" type="ORF">DARMORV10_C09P52790.1</name>
</gene>
<dbReference type="Proteomes" id="UP001295469">
    <property type="component" value="Chromosome C09"/>
</dbReference>
<protein>
    <submittedName>
        <fullName evidence="1">(rape) hypothetical protein</fullName>
    </submittedName>
</protein>
<evidence type="ECO:0000313" key="1">
    <source>
        <dbReference type="EMBL" id="CAF1771869.1"/>
    </source>
</evidence>
<name>A0A816IYF3_BRANA</name>
<organism evidence="1">
    <name type="scientific">Brassica napus</name>
    <name type="common">Rape</name>
    <dbReference type="NCBI Taxonomy" id="3708"/>
    <lineage>
        <taxon>Eukaryota</taxon>
        <taxon>Viridiplantae</taxon>
        <taxon>Streptophyta</taxon>
        <taxon>Embryophyta</taxon>
        <taxon>Tracheophyta</taxon>
        <taxon>Spermatophyta</taxon>
        <taxon>Magnoliopsida</taxon>
        <taxon>eudicotyledons</taxon>
        <taxon>Gunneridae</taxon>
        <taxon>Pentapetalae</taxon>
        <taxon>rosids</taxon>
        <taxon>malvids</taxon>
        <taxon>Brassicales</taxon>
        <taxon>Brassicaceae</taxon>
        <taxon>Brassiceae</taxon>
        <taxon>Brassica</taxon>
    </lineage>
</organism>
<reference evidence="1" key="1">
    <citation type="submission" date="2021-01" db="EMBL/GenBank/DDBJ databases">
        <authorList>
            <consortium name="Genoscope - CEA"/>
            <person name="William W."/>
        </authorList>
    </citation>
    <scope>NUCLEOTIDE SEQUENCE</scope>
</reference>
<proteinExistence type="predicted"/>
<sequence>MRKLDGGGIGETMVRFDGGYSKPMRQKKKKLTAMSFTLDAGLIFF</sequence>
<accession>A0A816IYF3</accession>